<dbReference type="Gene3D" id="3.40.50.150">
    <property type="entry name" value="Vaccinia Virus protein VP39"/>
    <property type="match status" value="1"/>
</dbReference>
<dbReference type="Gene3D" id="1.20.1260.30">
    <property type="match status" value="1"/>
</dbReference>
<dbReference type="InterPro" id="IPR002052">
    <property type="entry name" value="DNA_methylase_N6_adenine_CS"/>
</dbReference>
<feature type="domain" description="DNA methylase adenine-specific" evidence="8">
    <location>
        <begin position="121"/>
        <end position="435"/>
    </location>
</feature>
<evidence type="ECO:0000256" key="6">
    <source>
        <dbReference type="ARBA" id="ARBA00022747"/>
    </source>
</evidence>
<dbReference type="EC" id="2.1.1.72" evidence="2"/>
<dbReference type="PANTHER" id="PTHR42933:SF4">
    <property type="entry name" value="TYPE I RESTRICTION ENZYME ECOKI METHYLASE SUBUNIT"/>
    <property type="match status" value="1"/>
</dbReference>
<evidence type="ECO:0000256" key="1">
    <source>
        <dbReference type="ARBA" id="ARBA00006594"/>
    </source>
</evidence>
<dbReference type="InterPro" id="IPR038333">
    <property type="entry name" value="T1MK-like_N_sf"/>
</dbReference>
<keyword evidence="6" id="KW-0680">Restriction system</keyword>
<dbReference type="Pfam" id="PF12161">
    <property type="entry name" value="HsdM_N"/>
    <property type="match status" value="1"/>
</dbReference>
<dbReference type="Pfam" id="PF02384">
    <property type="entry name" value="N6_Mtase"/>
    <property type="match status" value="1"/>
</dbReference>
<accession>A0AAC9XKK1</accession>
<dbReference type="GO" id="GO:0009307">
    <property type="term" value="P:DNA restriction-modification system"/>
    <property type="evidence" value="ECO:0007669"/>
    <property type="project" value="UniProtKB-KW"/>
</dbReference>
<dbReference type="PRINTS" id="PR00507">
    <property type="entry name" value="N12N6MTFRASE"/>
</dbReference>
<dbReference type="PROSITE" id="PS00092">
    <property type="entry name" value="N6_MTASE"/>
    <property type="match status" value="1"/>
</dbReference>
<keyword evidence="11" id="KW-1185">Reference proteome</keyword>
<keyword evidence="3 10" id="KW-0489">Methyltransferase</keyword>
<evidence type="ECO:0000256" key="3">
    <source>
        <dbReference type="ARBA" id="ARBA00022603"/>
    </source>
</evidence>
<protein>
    <recommendedName>
        <fullName evidence="2">site-specific DNA-methyltransferase (adenine-specific)</fullName>
        <ecNumber evidence="2">2.1.1.72</ecNumber>
    </recommendedName>
</protein>
<evidence type="ECO:0000313" key="11">
    <source>
        <dbReference type="Proteomes" id="UP000264880"/>
    </source>
</evidence>
<feature type="domain" description="N6 adenine-specific DNA methyltransferase N-terminal" evidence="9">
    <location>
        <begin position="8"/>
        <end position="110"/>
    </location>
</feature>
<proteinExistence type="inferred from homology"/>
<dbReference type="InterPro" id="IPR029063">
    <property type="entry name" value="SAM-dependent_MTases_sf"/>
</dbReference>
<evidence type="ECO:0000256" key="4">
    <source>
        <dbReference type="ARBA" id="ARBA00022679"/>
    </source>
</evidence>
<dbReference type="RefSeq" id="WP_008731624.1">
    <property type="nucleotide sequence ID" value="NZ_CP019914.1"/>
</dbReference>
<dbReference type="AlphaFoldDB" id="A0AAC9XKK1"/>
<evidence type="ECO:0000256" key="2">
    <source>
        <dbReference type="ARBA" id="ARBA00011900"/>
    </source>
</evidence>
<dbReference type="EMBL" id="CP019914">
    <property type="protein sequence ID" value="ASJ21912.1"/>
    <property type="molecule type" value="Genomic_DNA"/>
</dbReference>
<reference evidence="10 11" key="1">
    <citation type="submission" date="2017-02" db="EMBL/GenBank/DDBJ databases">
        <title>Complete genome sequence of Brachyspira hampsonii genomovar I strain NSH-16 (ATCC BAA-2463).</title>
        <authorList>
            <person name="Mirajkar N.S."/>
            <person name="Gebhart C.J."/>
        </authorList>
    </citation>
    <scope>NUCLEOTIDE SEQUENCE [LARGE SCALE GENOMIC DNA]</scope>
    <source>
        <strain evidence="10 11">NSH-16</strain>
    </source>
</reference>
<keyword evidence="5" id="KW-0949">S-adenosyl-L-methionine</keyword>
<dbReference type="PANTHER" id="PTHR42933">
    <property type="entry name" value="SLR6095 PROTEIN"/>
    <property type="match status" value="1"/>
</dbReference>
<dbReference type="Proteomes" id="UP000264880">
    <property type="component" value="Chromosome"/>
</dbReference>
<dbReference type="GO" id="GO:0008170">
    <property type="term" value="F:N-methyltransferase activity"/>
    <property type="evidence" value="ECO:0007669"/>
    <property type="project" value="InterPro"/>
</dbReference>
<sequence>MNESSLVTKVWNFAEVLRQSGMAYTDYVSQLTYMIFLKMDYQNFEEGYEESIIPDKYRWDKLASKEGEELEKHYSDTLENLSRQKGILGVIFSKAQNKIDTPVHIKKMVSLIDGIDWISLSIDIKGAIYEGLLERNATESKAGAGQYFTPRPLIKAIVEVMRPDIDMNIMDPACGTGGFLLEAYDYIKKHIGKDKDKMKKLKEDTLFGIDITHIVVSLCAMNLYLHGLGGADGNTTVKQGDSLAKKTDTVYKMVLTNPPFGKKSAFKIFNDDGEISTEKEDYYRDDFTVTTSNKQINFLQHIMSILAINGKAAVVLPDNVLFEGGAGEKVRRKLLNNCNLHTILRLPTGIFYAQGVKANVLFFDKVTPIENTVATKDIWIYDFRTNINFTLVTNPLTFGDLEDFIKCYNADDIRKRKENERFKKFTYDEIIKRDKVNLDIFWIKDETLEDLDNLPEPDELLKTIKKNFKDTMNIIDSIDI</sequence>
<evidence type="ECO:0000259" key="9">
    <source>
        <dbReference type="Pfam" id="PF12161"/>
    </source>
</evidence>
<evidence type="ECO:0000313" key="10">
    <source>
        <dbReference type="EMBL" id="ASJ21912.1"/>
    </source>
</evidence>
<dbReference type="InterPro" id="IPR022749">
    <property type="entry name" value="D12N6_MeTrfase_N"/>
</dbReference>
<dbReference type="KEGG" id="bhp:BHAMNSH16_09800"/>
<dbReference type="InterPro" id="IPR003356">
    <property type="entry name" value="DNA_methylase_A-5"/>
</dbReference>
<dbReference type="GO" id="GO:0009007">
    <property type="term" value="F:site-specific DNA-methyltransferase (adenine-specific) activity"/>
    <property type="evidence" value="ECO:0007669"/>
    <property type="project" value="UniProtKB-EC"/>
</dbReference>
<comment type="catalytic activity">
    <reaction evidence="7">
        <text>a 2'-deoxyadenosine in DNA + S-adenosyl-L-methionine = an N(6)-methyl-2'-deoxyadenosine in DNA + S-adenosyl-L-homocysteine + H(+)</text>
        <dbReference type="Rhea" id="RHEA:15197"/>
        <dbReference type="Rhea" id="RHEA-COMP:12418"/>
        <dbReference type="Rhea" id="RHEA-COMP:12419"/>
        <dbReference type="ChEBI" id="CHEBI:15378"/>
        <dbReference type="ChEBI" id="CHEBI:57856"/>
        <dbReference type="ChEBI" id="CHEBI:59789"/>
        <dbReference type="ChEBI" id="CHEBI:90615"/>
        <dbReference type="ChEBI" id="CHEBI:90616"/>
        <dbReference type="EC" id="2.1.1.72"/>
    </reaction>
</comment>
<organism evidence="10 11">
    <name type="scientific">Brachyspira hampsonii</name>
    <dbReference type="NCBI Taxonomy" id="1287055"/>
    <lineage>
        <taxon>Bacteria</taxon>
        <taxon>Pseudomonadati</taxon>
        <taxon>Spirochaetota</taxon>
        <taxon>Spirochaetia</taxon>
        <taxon>Brachyspirales</taxon>
        <taxon>Brachyspiraceae</taxon>
        <taxon>Brachyspira</taxon>
    </lineage>
</organism>
<dbReference type="GO" id="GO:0003677">
    <property type="term" value="F:DNA binding"/>
    <property type="evidence" value="ECO:0007669"/>
    <property type="project" value="InterPro"/>
</dbReference>
<evidence type="ECO:0000256" key="5">
    <source>
        <dbReference type="ARBA" id="ARBA00022691"/>
    </source>
</evidence>
<dbReference type="SUPFAM" id="SSF53335">
    <property type="entry name" value="S-adenosyl-L-methionine-dependent methyltransferases"/>
    <property type="match status" value="1"/>
</dbReference>
<evidence type="ECO:0000256" key="7">
    <source>
        <dbReference type="ARBA" id="ARBA00047942"/>
    </source>
</evidence>
<name>A0AAC9XKK1_9SPIR</name>
<comment type="similarity">
    <text evidence="1">Belongs to the N(4)/N(6)-methyltransferase family.</text>
</comment>
<dbReference type="REBASE" id="209610">
    <property type="entry name" value="M.BhaNSH16ORF9800P"/>
</dbReference>
<dbReference type="GO" id="GO:0032259">
    <property type="term" value="P:methylation"/>
    <property type="evidence" value="ECO:0007669"/>
    <property type="project" value="UniProtKB-KW"/>
</dbReference>
<keyword evidence="4" id="KW-0808">Transferase</keyword>
<dbReference type="InterPro" id="IPR051537">
    <property type="entry name" value="DNA_Adenine_Mtase"/>
</dbReference>
<evidence type="ECO:0000259" key="8">
    <source>
        <dbReference type="Pfam" id="PF02384"/>
    </source>
</evidence>
<gene>
    <name evidence="10" type="ORF">BHAMNSH16_09800</name>
</gene>